<organism evidence="2 3">
    <name type="scientific">Belliella alkalica</name>
    <dbReference type="NCBI Taxonomy" id="1730871"/>
    <lineage>
        <taxon>Bacteria</taxon>
        <taxon>Pseudomonadati</taxon>
        <taxon>Bacteroidota</taxon>
        <taxon>Cytophagia</taxon>
        <taxon>Cytophagales</taxon>
        <taxon>Cyclobacteriaceae</taxon>
        <taxon>Belliella</taxon>
    </lineage>
</organism>
<accession>A0ABS9VEF9</accession>
<dbReference type="Proteomes" id="UP001165430">
    <property type="component" value="Unassembled WGS sequence"/>
</dbReference>
<proteinExistence type="predicted"/>
<keyword evidence="1" id="KW-0732">Signal</keyword>
<evidence type="ECO:0000256" key="1">
    <source>
        <dbReference type="SAM" id="SignalP"/>
    </source>
</evidence>
<dbReference type="RefSeq" id="WP_241413598.1">
    <property type="nucleotide sequence ID" value="NZ_JAKZGO010000013.1"/>
</dbReference>
<dbReference type="Pfam" id="PF11751">
    <property type="entry name" value="PorP_SprF"/>
    <property type="match status" value="1"/>
</dbReference>
<dbReference type="NCBIfam" id="TIGR03519">
    <property type="entry name" value="T9SS_PorP_fam"/>
    <property type="match status" value="1"/>
</dbReference>
<dbReference type="EMBL" id="JAKZGO010000013">
    <property type="protein sequence ID" value="MCH7414826.1"/>
    <property type="molecule type" value="Genomic_DNA"/>
</dbReference>
<comment type="caution">
    <text evidence="2">The sequence shown here is derived from an EMBL/GenBank/DDBJ whole genome shotgun (WGS) entry which is preliminary data.</text>
</comment>
<evidence type="ECO:0000313" key="2">
    <source>
        <dbReference type="EMBL" id="MCH7414826.1"/>
    </source>
</evidence>
<name>A0ABS9VEF9_9BACT</name>
<feature type="signal peptide" evidence="1">
    <location>
        <begin position="1"/>
        <end position="20"/>
    </location>
</feature>
<evidence type="ECO:0000313" key="3">
    <source>
        <dbReference type="Proteomes" id="UP001165430"/>
    </source>
</evidence>
<dbReference type="InterPro" id="IPR019861">
    <property type="entry name" value="PorP/SprF_Bacteroidetes"/>
</dbReference>
<reference evidence="2" key="1">
    <citation type="submission" date="2022-03" db="EMBL/GenBank/DDBJ databases">
        <title>De novo assembled genomes of Belliella spp. (Cyclobacteriaceae) strains.</title>
        <authorList>
            <person name="Szabo A."/>
            <person name="Korponai K."/>
            <person name="Felfoldi T."/>
        </authorList>
    </citation>
    <scope>NUCLEOTIDE SEQUENCE</scope>
    <source>
        <strain evidence="2">DSM 111903</strain>
    </source>
</reference>
<feature type="chain" id="PRO_5047489338" evidence="1">
    <location>
        <begin position="21"/>
        <end position="340"/>
    </location>
</feature>
<gene>
    <name evidence="2" type="ORF">MM213_15100</name>
</gene>
<sequence length="340" mass="38558">MRISNLFFVLILLFSFGVKAQDVQFSQFYSAPLYLNPAFAGSSEMTRVGFNFRNQWPSLDQTFVVFSAYADGFIQQKNSGLGLVVNGSRESLTGFQNSEIGLLYSYRLRVGEKGFLHMGVQVSYAARSASFDDIILSTQLDIDRGVVTPGNGLVDPDERQRSFADLHSGLLYYSEKIWLGASAHHLLMPELSYLQDDQFRLPIKYSLHGGVKFDLTPGFINDYFNNTRQERTVAIAFNYKKQGVFDQLDVGTEFYFEPVILGVWYRGLPTQFGLPNNEALIGVLGLTLKNGLDVGYSYDFTLSQLGWRNSGGAHEISLRYSFVDEFLNRRQVKRLPTFRY</sequence>
<keyword evidence="3" id="KW-1185">Reference proteome</keyword>
<protein>
    <submittedName>
        <fullName evidence="2">Type IX secretion system membrane protein PorP/SprF</fullName>
    </submittedName>
</protein>